<keyword evidence="1" id="KW-1133">Transmembrane helix</keyword>
<feature type="transmembrane region" description="Helical" evidence="1">
    <location>
        <begin position="242"/>
        <end position="267"/>
    </location>
</feature>
<feature type="transmembrane region" description="Helical" evidence="1">
    <location>
        <begin position="161"/>
        <end position="182"/>
    </location>
</feature>
<gene>
    <name evidence="2" type="ORF">SPHA_5678</name>
</gene>
<organism evidence="2 3">
    <name type="scientific">Acanthosepion pharaonis</name>
    <name type="common">Pharaoh cuttlefish</name>
    <name type="synonym">Sepia pharaonis</name>
    <dbReference type="NCBI Taxonomy" id="158019"/>
    <lineage>
        <taxon>Eukaryota</taxon>
        <taxon>Metazoa</taxon>
        <taxon>Spiralia</taxon>
        <taxon>Lophotrochozoa</taxon>
        <taxon>Mollusca</taxon>
        <taxon>Cephalopoda</taxon>
        <taxon>Coleoidea</taxon>
        <taxon>Decapodiformes</taxon>
        <taxon>Sepiida</taxon>
        <taxon>Sepiina</taxon>
        <taxon>Sepiidae</taxon>
        <taxon>Acanthosepion</taxon>
    </lineage>
</organism>
<keyword evidence="3" id="KW-1185">Reference proteome</keyword>
<evidence type="ECO:0000256" key="1">
    <source>
        <dbReference type="SAM" id="Phobius"/>
    </source>
</evidence>
<accession>A0A812AU10</accession>
<keyword evidence="1" id="KW-0812">Transmembrane</keyword>
<comment type="caution">
    <text evidence="2">The sequence shown here is derived from an EMBL/GenBank/DDBJ whole genome shotgun (WGS) entry which is preliminary data.</text>
</comment>
<feature type="transmembrane region" description="Helical" evidence="1">
    <location>
        <begin position="194"/>
        <end position="222"/>
    </location>
</feature>
<evidence type="ECO:0000313" key="2">
    <source>
        <dbReference type="EMBL" id="CAE1158728.1"/>
    </source>
</evidence>
<feature type="transmembrane region" description="Helical" evidence="1">
    <location>
        <begin position="103"/>
        <end position="126"/>
    </location>
</feature>
<name>A0A812AU10_ACAPH</name>
<feature type="transmembrane region" description="Helical" evidence="1">
    <location>
        <begin position="138"/>
        <end position="155"/>
    </location>
</feature>
<dbReference type="EMBL" id="CAHIKZ030000187">
    <property type="protein sequence ID" value="CAE1158728.1"/>
    <property type="molecule type" value="Genomic_DNA"/>
</dbReference>
<keyword evidence="1" id="KW-0472">Membrane</keyword>
<reference evidence="2" key="1">
    <citation type="submission" date="2021-01" db="EMBL/GenBank/DDBJ databases">
        <authorList>
            <person name="Li R."/>
            <person name="Bekaert M."/>
        </authorList>
    </citation>
    <scope>NUCLEOTIDE SEQUENCE</scope>
    <source>
        <strain evidence="2">Farmed</strain>
    </source>
</reference>
<protein>
    <submittedName>
        <fullName evidence="2">Uncharacterized protein</fullName>
    </submittedName>
</protein>
<dbReference type="Proteomes" id="UP000597762">
    <property type="component" value="Unassembled WGS sequence"/>
</dbReference>
<sequence>MLKKKFSSNICFVEIVVACELRVQTKNELGISETEVQNRSLFFCTPIEYCPFFPYLVISFYSHCSYLLCILFVRIFVFLFFSHCISIFSQPHFSSSSYSSSGIFFYLLILSLFCRHFLFSVFFSLLSSHPYLFHTKTFLSLFIIFSTFFYQPLFHSFPLSIFYTCFFYSFCFFVLLFLFYYVSLSSFPVSFRSFPRYFFLTSSPFSALLPVYVSLAFLFILLFGSYPFSLSLTSLSSFHPSYILICLFIPYPSFFFFLFLFPLFLFLPVSFSSVAVLLPTHLAGLTSPTVPQNPRRATNKGLGQFFWC</sequence>
<evidence type="ECO:0000313" key="3">
    <source>
        <dbReference type="Proteomes" id="UP000597762"/>
    </source>
</evidence>
<dbReference type="AlphaFoldDB" id="A0A812AU10"/>
<proteinExistence type="predicted"/>
<feature type="transmembrane region" description="Helical" evidence="1">
    <location>
        <begin position="66"/>
        <end position="88"/>
    </location>
</feature>